<evidence type="ECO:0000313" key="6">
    <source>
        <dbReference type="EMBL" id="WAA12822.1"/>
    </source>
</evidence>
<keyword evidence="6" id="KW-0255">Endonuclease</keyword>
<comment type="similarity">
    <text evidence="1">Belongs to the type-I restriction system S methylase family.</text>
</comment>
<organism evidence="6 7">
    <name type="scientific">Fervidibacillus halotolerans</name>
    <dbReference type="NCBI Taxonomy" id="2980027"/>
    <lineage>
        <taxon>Bacteria</taxon>
        <taxon>Bacillati</taxon>
        <taxon>Bacillota</taxon>
        <taxon>Bacilli</taxon>
        <taxon>Bacillales</taxon>
        <taxon>Bacillaceae</taxon>
        <taxon>Fervidibacillus</taxon>
    </lineage>
</organism>
<dbReference type="Gene3D" id="3.90.220.20">
    <property type="entry name" value="DNA methylase specificity domains"/>
    <property type="match status" value="2"/>
</dbReference>
<feature type="coiled-coil region" evidence="4">
    <location>
        <begin position="368"/>
        <end position="402"/>
    </location>
</feature>
<dbReference type="AlphaFoldDB" id="A0A9E8LZZ6"/>
<dbReference type="EMBL" id="CP106877">
    <property type="protein sequence ID" value="WAA12822.1"/>
    <property type="molecule type" value="Genomic_DNA"/>
</dbReference>
<dbReference type="GO" id="GO:0003677">
    <property type="term" value="F:DNA binding"/>
    <property type="evidence" value="ECO:0007669"/>
    <property type="project" value="UniProtKB-KW"/>
</dbReference>
<dbReference type="InterPro" id="IPR044946">
    <property type="entry name" value="Restrct_endonuc_typeI_TRD_sf"/>
</dbReference>
<dbReference type="KEGG" id="fhl:OE105_01370"/>
<keyword evidence="3" id="KW-0238">DNA-binding</keyword>
<keyword evidence="6" id="KW-0378">Hydrolase</keyword>
<gene>
    <name evidence="6" type="ORF">OE105_01370</name>
</gene>
<dbReference type="Pfam" id="PF01420">
    <property type="entry name" value="Methylase_S"/>
    <property type="match status" value="1"/>
</dbReference>
<dbReference type="SUPFAM" id="SSF116734">
    <property type="entry name" value="DNA methylase specificity domain"/>
    <property type="match status" value="2"/>
</dbReference>
<name>A0A9E8LZZ6_9BACI</name>
<protein>
    <submittedName>
        <fullName evidence="6">Restriction endonuclease subunit S</fullName>
    </submittedName>
</protein>
<sequence length="412" mass="47712">MKVNTENKKFIKTEIGAIPNDWEVKKINEVAKVNAYNLNNQTSDDYKFFYYDLSSVNKGKISHPLEMIKYSDAPSRAKRLFKKDDILMSTVRPNLQGFAYIDFDAKNCVCSTGFAVITAKHKSDRMYLYQTLYSHIISNQINRLLAGSNYPAINGKDVENLKVPYPKYENERDKIGRILYTWDKAIELKEKLIEQKKELKKGLMQKLLTGEVRLPGFKGEWKLIKLGKIMIEINEKSTVNNQYQVLSVTKKGIIAQNKQFKKQVASKNNIGYKIIKKYNLVFSTMNLWMGSLDVLTDYDIGIVSPSYKVFEFNQNWITPFFAKYFMKSEHMIWIYNVHSEQGASVVRRNLDLNGLLNTDVKIPSIKEQNEIVKVLLSLEKNIELLEKELESIKLQKKGLMQLLLTGKVRVKV</sequence>
<dbReference type="GO" id="GO:0004519">
    <property type="term" value="F:endonuclease activity"/>
    <property type="evidence" value="ECO:0007669"/>
    <property type="project" value="UniProtKB-KW"/>
</dbReference>
<evidence type="ECO:0000313" key="7">
    <source>
        <dbReference type="Proteomes" id="UP001164726"/>
    </source>
</evidence>
<keyword evidence="2" id="KW-0680">Restriction system</keyword>
<keyword evidence="7" id="KW-1185">Reference proteome</keyword>
<dbReference type="RefSeq" id="WP_275420954.1">
    <property type="nucleotide sequence ID" value="NZ_CP106877.1"/>
</dbReference>
<accession>A0A9E8LZZ6</accession>
<dbReference type="PANTHER" id="PTHR30408:SF12">
    <property type="entry name" value="TYPE I RESTRICTION ENZYME MJAVIII SPECIFICITY SUBUNIT"/>
    <property type="match status" value="1"/>
</dbReference>
<dbReference type="PANTHER" id="PTHR30408">
    <property type="entry name" value="TYPE-1 RESTRICTION ENZYME ECOKI SPECIFICITY PROTEIN"/>
    <property type="match status" value="1"/>
</dbReference>
<evidence type="ECO:0000259" key="5">
    <source>
        <dbReference type="Pfam" id="PF01420"/>
    </source>
</evidence>
<proteinExistence type="inferred from homology"/>
<dbReference type="Proteomes" id="UP001164726">
    <property type="component" value="Chromosome"/>
</dbReference>
<feature type="domain" description="Type I restriction modification DNA specificity" evidence="5">
    <location>
        <begin position="19"/>
        <end position="195"/>
    </location>
</feature>
<keyword evidence="4" id="KW-0175">Coiled coil</keyword>
<evidence type="ECO:0000256" key="1">
    <source>
        <dbReference type="ARBA" id="ARBA00010923"/>
    </source>
</evidence>
<dbReference type="GO" id="GO:0009307">
    <property type="term" value="P:DNA restriction-modification system"/>
    <property type="evidence" value="ECO:0007669"/>
    <property type="project" value="UniProtKB-KW"/>
</dbReference>
<evidence type="ECO:0000256" key="2">
    <source>
        <dbReference type="ARBA" id="ARBA00022747"/>
    </source>
</evidence>
<evidence type="ECO:0000256" key="4">
    <source>
        <dbReference type="SAM" id="Coils"/>
    </source>
</evidence>
<dbReference type="InterPro" id="IPR000055">
    <property type="entry name" value="Restrct_endonuc_typeI_TRD"/>
</dbReference>
<reference evidence="6" key="1">
    <citation type="submission" date="2022-09" db="EMBL/GenBank/DDBJ databases">
        <title>Complete Genomes of Fervidibacillus albus and Fervidibacillus halotolerans isolated from tidal flat sediments.</title>
        <authorList>
            <person name="Kwon K.K."/>
            <person name="Yang S.-H."/>
            <person name="Park M.J."/>
            <person name="Oh H.-M."/>
        </authorList>
    </citation>
    <scope>NUCLEOTIDE SEQUENCE</scope>
    <source>
        <strain evidence="6">MEBiC13594</strain>
    </source>
</reference>
<evidence type="ECO:0000256" key="3">
    <source>
        <dbReference type="ARBA" id="ARBA00023125"/>
    </source>
</evidence>
<dbReference type="InterPro" id="IPR052021">
    <property type="entry name" value="Type-I_RS_S_subunit"/>
</dbReference>
<dbReference type="REBASE" id="677344">
    <property type="entry name" value="S2.Bba13594ORF1365P"/>
</dbReference>
<keyword evidence="6" id="KW-0540">Nuclease</keyword>